<evidence type="ECO:0000313" key="3">
    <source>
        <dbReference type="Proteomes" id="UP001519460"/>
    </source>
</evidence>
<protein>
    <recommendedName>
        <fullName evidence="1">Mutator-like transposase domain-containing protein</fullName>
    </recommendedName>
</protein>
<dbReference type="Proteomes" id="UP001519460">
    <property type="component" value="Unassembled WGS sequence"/>
</dbReference>
<dbReference type="AlphaFoldDB" id="A0ABD0KZN4"/>
<name>A0ABD0KZN4_9CAEN</name>
<keyword evidence="3" id="KW-1185">Reference proteome</keyword>
<organism evidence="2 3">
    <name type="scientific">Batillaria attramentaria</name>
    <dbReference type="NCBI Taxonomy" id="370345"/>
    <lineage>
        <taxon>Eukaryota</taxon>
        <taxon>Metazoa</taxon>
        <taxon>Spiralia</taxon>
        <taxon>Lophotrochozoa</taxon>
        <taxon>Mollusca</taxon>
        <taxon>Gastropoda</taxon>
        <taxon>Caenogastropoda</taxon>
        <taxon>Sorbeoconcha</taxon>
        <taxon>Cerithioidea</taxon>
        <taxon>Batillariidae</taxon>
        <taxon>Batillaria</taxon>
    </lineage>
</organism>
<evidence type="ECO:0000313" key="2">
    <source>
        <dbReference type="EMBL" id="KAK7492310.1"/>
    </source>
</evidence>
<dbReference type="Pfam" id="PF20700">
    <property type="entry name" value="Mutator"/>
    <property type="match status" value="1"/>
</dbReference>
<sequence>MGAASSACCSPHAYLFSVETECNSTNTVWSDLSTRFVWFIFRNCQSENGVMVDAKELLACCLWGVLGVGRCPQSGPQRTGIIYTGFDINRYIVAAAVSNGIGYIQLQRFFAVMNMPPPMNEKTWYHYQKRMHCSANVHLQEAAEIVRQTYLEMKIHQPDQNGVFNVLVLFDGSWQKRGRTHNGVATVIEIFSNGTSIAVMCVILATDTGLTNSTLGTAMTIQVPQHNFKTKI</sequence>
<feature type="domain" description="Mutator-like transposase" evidence="1">
    <location>
        <begin position="85"/>
        <end position="190"/>
    </location>
</feature>
<dbReference type="InterPro" id="IPR049012">
    <property type="entry name" value="Mutator_transp_dom"/>
</dbReference>
<gene>
    <name evidence="2" type="ORF">BaRGS_00016407</name>
</gene>
<evidence type="ECO:0000259" key="1">
    <source>
        <dbReference type="Pfam" id="PF20700"/>
    </source>
</evidence>
<reference evidence="2 3" key="1">
    <citation type="journal article" date="2023" name="Sci. Data">
        <title>Genome assembly of the Korean intertidal mud-creeper Batillaria attramentaria.</title>
        <authorList>
            <person name="Patra A.K."/>
            <person name="Ho P.T."/>
            <person name="Jun S."/>
            <person name="Lee S.J."/>
            <person name="Kim Y."/>
            <person name="Won Y.J."/>
        </authorList>
    </citation>
    <scope>NUCLEOTIDE SEQUENCE [LARGE SCALE GENOMIC DNA]</scope>
    <source>
        <strain evidence="2">Wonlab-2016</strain>
    </source>
</reference>
<proteinExistence type="predicted"/>
<comment type="caution">
    <text evidence="2">The sequence shown here is derived from an EMBL/GenBank/DDBJ whole genome shotgun (WGS) entry which is preliminary data.</text>
</comment>
<dbReference type="EMBL" id="JACVVK020000104">
    <property type="protein sequence ID" value="KAK7492310.1"/>
    <property type="molecule type" value="Genomic_DNA"/>
</dbReference>
<accession>A0ABD0KZN4</accession>